<dbReference type="InterPro" id="IPR051319">
    <property type="entry name" value="Oligoribo/pAp-PDE_c-di-AMP_PDE"/>
</dbReference>
<dbReference type="SUPFAM" id="SSF64182">
    <property type="entry name" value="DHH phosphoesterases"/>
    <property type="match status" value="1"/>
</dbReference>
<evidence type="ECO:0000313" key="4">
    <source>
        <dbReference type="Proteomes" id="UP001500167"/>
    </source>
</evidence>
<evidence type="ECO:0000259" key="2">
    <source>
        <dbReference type="Pfam" id="PF02272"/>
    </source>
</evidence>
<dbReference type="InterPro" id="IPR003156">
    <property type="entry name" value="DHHA1_dom"/>
</dbReference>
<dbReference type="Gene3D" id="3.10.310.30">
    <property type="match status" value="1"/>
</dbReference>
<dbReference type="InterPro" id="IPR001667">
    <property type="entry name" value="DDH_dom"/>
</dbReference>
<comment type="caution">
    <text evidence="3">The sequence shown here is derived from an EMBL/GenBank/DDBJ whole genome shotgun (WGS) entry which is preliminary data.</text>
</comment>
<accession>A0ABP8AEW8</accession>
<evidence type="ECO:0000259" key="1">
    <source>
        <dbReference type="Pfam" id="PF01368"/>
    </source>
</evidence>
<feature type="domain" description="DHHA1" evidence="2">
    <location>
        <begin position="248"/>
        <end position="321"/>
    </location>
</feature>
<dbReference type="PANTHER" id="PTHR47618">
    <property type="entry name" value="BIFUNCTIONAL OLIGORIBONUCLEASE AND PAP PHOSPHATASE NRNA"/>
    <property type="match status" value="1"/>
</dbReference>
<protein>
    <submittedName>
        <fullName evidence="3">Bifunctional oligoribonuclease/PAP phosphatase NrnA</fullName>
    </submittedName>
</protein>
<dbReference type="Proteomes" id="UP001500167">
    <property type="component" value="Unassembled WGS sequence"/>
</dbReference>
<proteinExistence type="predicted"/>
<dbReference type="Pfam" id="PF02272">
    <property type="entry name" value="DHHA1"/>
    <property type="match status" value="1"/>
</dbReference>
<evidence type="ECO:0000313" key="3">
    <source>
        <dbReference type="EMBL" id="GAA4182774.1"/>
    </source>
</evidence>
<sequence length="338" mass="37877">MTMLKSEELKELLAEPKHIVITTHYKPDGDALGSSLGLYFWLTAKGHHVNLIVPSDFPAFLDWLPGLENVQIYTQNINLHNQQIEAADLLFCLDFNGLARIHEMGDPIRQAKGIKCMIDHHLDPEGFEDYAFWDPSAAATAQLIYRFLVNEMQDANNISADMATCLYTGIMTDTGSFRFRSTTSEIHRIIATLIDCGAQNWAIHEEIYNSSSESRLKFLGFCLLNRLEVIHEYNTAVIHVTKEDLNQFQVITGDTEGLVNYALSIKGIRLAALIIDRNEQIKLSLRSIGEVPCNEICKLYFNGGGHLNASGGNSKDSLAVVIAKFKSILPNYKEILTK</sequence>
<dbReference type="EMBL" id="BAAAZK010000008">
    <property type="protein sequence ID" value="GAA4182774.1"/>
    <property type="molecule type" value="Genomic_DNA"/>
</dbReference>
<reference evidence="4" key="1">
    <citation type="journal article" date="2019" name="Int. J. Syst. Evol. Microbiol.">
        <title>The Global Catalogue of Microorganisms (GCM) 10K type strain sequencing project: providing services to taxonomists for standard genome sequencing and annotation.</title>
        <authorList>
            <consortium name="The Broad Institute Genomics Platform"/>
            <consortium name="The Broad Institute Genome Sequencing Center for Infectious Disease"/>
            <person name="Wu L."/>
            <person name="Ma J."/>
        </authorList>
    </citation>
    <scope>NUCLEOTIDE SEQUENCE [LARGE SCALE GENOMIC DNA]</scope>
    <source>
        <strain evidence="4">JCM 16722</strain>
    </source>
</reference>
<name>A0ABP8AEW8_9SPHI</name>
<feature type="domain" description="DDH" evidence="1">
    <location>
        <begin position="18"/>
        <end position="170"/>
    </location>
</feature>
<dbReference type="InterPro" id="IPR038763">
    <property type="entry name" value="DHH_sf"/>
</dbReference>
<dbReference type="Pfam" id="PF01368">
    <property type="entry name" value="DHH"/>
    <property type="match status" value="1"/>
</dbReference>
<dbReference type="Gene3D" id="3.90.1640.10">
    <property type="entry name" value="inorganic pyrophosphatase (n-terminal core)"/>
    <property type="match status" value="1"/>
</dbReference>
<organism evidence="3 4">
    <name type="scientific">Sphingobacterium ginsenosidimutans</name>
    <dbReference type="NCBI Taxonomy" id="687845"/>
    <lineage>
        <taxon>Bacteria</taxon>
        <taxon>Pseudomonadati</taxon>
        <taxon>Bacteroidota</taxon>
        <taxon>Sphingobacteriia</taxon>
        <taxon>Sphingobacteriales</taxon>
        <taxon>Sphingobacteriaceae</taxon>
        <taxon>Sphingobacterium</taxon>
    </lineage>
</organism>
<dbReference type="PANTHER" id="PTHR47618:SF1">
    <property type="entry name" value="BIFUNCTIONAL OLIGORIBONUCLEASE AND PAP PHOSPHATASE NRNA"/>
    <property type="match status" value="1"/>
</dbReference>
<keyword evidence="4" id="KW-1185">Reference proteome</keyword>
<gene>
    <name evidence="3" type="ORF">GCM10022218_40420</name>
</gene>